<keyword evidence="2" id="KW-0574">Periplasm</keyword>
<comment type="subcellular location">
    <subcellularLocation>
        <location evidence="2">Periplasm</location>
    </subcellularLocation>
</comment>
<accession>A0A411HNY2</accession>
<dbReference type="PANTHER" id="PTHR35891:SF2">
    <property type="entry name" value="THIOL:DISULFIDE INTERCHANGE PROTEIN DSBA"/>
    <property type="match status" value="1"/>
</dbReference>
<organism evidence="6 7">
    <name type="scientific">Pseudolysobacter antarcticus</name>
    <dbReference type="NCBI Taxonomy" id="2511995"/>
    <lineage>
        <taxon>Bacteria</taxon>
        <taxon>Pseudomonadati</taxon>
        <taxon>Pseudomonadota</taxon>
        <taxon>Gammaproteobacteria</taxon>
        <taxon>Lysobacterales</taxon>
        <taxon>Rhodanobacteraceae</taxon>
        <taxon>Pseudolysobacter</taxon>
    </lineage>
</organism>
<dbReference type="CDD" id="cd03019">
    <property type="entry name" value="DsbA_DsbA"/>
    <property type="match status" value="1"/>
</dbReference>
<gene>
    <name evidence="6" type="ORF">ELE36_18385</name>
</gene>
<dbReference type="EMBL" id="CP035704">
    <property type="protein sequence ID" value="QBB72172.1"/>
    <property type="molecule type" value="Genomic_DNA"/>
</dbReference>
<evidence type="ECO:0000256" key="1">
    <source>
        <dbReference type="ARBA" id="ARBA00022729"/>
    </source>
</evidence>
<feature type="disulfide bond" description="Redox-active" evidence="3">
    <location>
        <begin position="60"/>
        <end position="63"/>
    </location>
</feature>
<proteinExistence type="inferred from homology"/>
<evidence type="ECO:0000256" key="3">
    <source>
        <dbReference type="PIRSR" id="PIRSR001488-1"/>
    </source>
</evidence>
<dbReference type="GO" id="GO:0042597">
    <property type="term" value="C:periplasmic space"/>
    <property type="evidence" value="ECO:0007669"/>
    <property type="project" value="UniProtKB-SubCell"/>
</dbReference>
<dbReference type="InterPro" id="IPR050824">
    <property type="entry name" value="Thiol_disulfide_DsbA"/>
</dbReference>
<comment type="similarity">
    <text evidence="2">Belongs to the thioredoxin family.</text>
</comment>
<feature type="signal peptide" evidence="4">
    <location>
        <begin position="1"/>
        <end position="20"/>
    </location>
</feature>
<dbReference type="Proteomes" id="UP000291562">
    <property type="component" value="Chromosome"/>
</dbReference>
<dbReference type="AlphaFoldDB" id="A0A411HNY2"/>
<dbReference type="PROSITE" id="PS51352">
    <property type="entry name" value="THIOREDOXIN_2"/>
    <property type="match status" value="1"/>
</dbReference>
<dbReference type="Pfam" id="PF13462">
    <property type="entry name" value="Thioredoxin_4"/>
    <property type="match status" value="1"/>
</dbReference>
<dbReference type="RefSeq" id="WP_129835884.1">
    <property type="nucleotide sequence ID" value="NZ_CP035704.1"/>
</dbReference>
<evidence type="ECO:0000256" key="2">
    <source>
        <dbReference type="PIRNR" id="PIRNR001488"/>
    </source>
</evidence>
<feature type="domain" description="Thioredoxin" evidence="5">
    <location>
        <begin position="12"/>
        <end position="157"/>
    </location>
</feature>
<dbReference type="InterPro" id="IPR012336">
    <property type="entry name" value="Thioredoxin-like_fold"/>
</dbReference>
<dbReference type="PANTHER" id="PTHR35891">
    <property type="entry name" value="THIOL:DISULFIDE INTERCHANGE PROTEIN DSBA"/>
    <property type="match status" value="1"/>
</dbReference>
<dbReference type="KEGG" id="xbc:ELE36_18385"/>
<keyword evidence="7" id="KW-1185">Reference proteome</keyword>
<dbReference type="SUPFAM" id="SSF52833">
    <property type="entry name" value="Thioredoxin-like"/>
    <property type="match status" value="1"/>
</dbReference>
<keyword evidence="2" id="KW-1015">Disulfide bond</keyword>
<dbReference type="InterPro" id="IPR036249">
    <property type="entry name" value="Thioredoxin-like_sf"/>
</dbReference>
<keyword evidence="1 4" id="KW-0732">Signal</keyword>
<reference evidence="6 7" key="1">
    <citation type="submission" date="2019-01" db="EMBL/GenBank/DDBJ databases">
        <title>Pseudolysobacter antarctica gen. nov., sp. nov., isolated from Fildes Peninsula, Antarctica.</title>
        <authorList>
            <person name="Wei Z."/>
            <person name="Peng F."/>
        </authorList>
    </citation>
    <scope>NUCLEOTIDE SEQUENCE [LARGE SCALE GENOMIC DNA]</scope>
    <source>
        <strain evidence="6 7">AQ6-296</strain>
    </source>
</reference>
<feature type="chain" id="PRO_5019581489" description="Thiol:disulfide interchange protein" evidence="4">
    <location>
        <begin position="21"/>
        <end position="212"/>
    </location>
</feature>
<dbReference type="Gene3D" id="3.40.30.10">
    <property type="entry name" value="Glutaredoxin"/>
    <property type="match status" value="1"/>
</dbReference>
<protein>
    <recommendedName>
        <fullName evidence="2">Thiol:disulfide interchange protein</fullName>
    </recommendedName>
</protein>
<dbReference type="InterPro" id="IPR013766">
    <property type="entry name" value="Thioredoxin_domain"/>
</dbReference>
<dbReference type="InterPro" id="IPR023205">
    <property type="entry name" value="DsbA/DsbL"/>
</dbReference>
<evidence type="ECO:0000259" key="5">
    <source>
        <dbReference type="PROSITE" id="PS51352"/>
    </source>
</evidence>
<name>A0A411HNY2_9GAMM</name>
<evidence type="ECO:0000313" key="7">
    <source>
        <dbReference type="Proteomes" id="UP000291562"/>
    </source>
</evidence>
<dbReference type="PIRSF" id="PIRSF001488">
    <property type="entry name" value="Tdi_protein"/>
    <property type="match status" value="1"/>
</dbReference>
<sequence>MYKIIFSLLATLAVAHSAVAVEAAKAGKWVEGKDYFLVEPAQTTNTGDKIEVLEVFSYGCPHCADYQPTADKMQKSLPANAQWLYMPADFQPGWPIYARAYYTAQALGIFEKSHQALLNAIYVTHTVPQKLNSIDDLGSFYADYGVKAQDFIDTAKSFAIDTKVKRASAMQKAYGVESTPSFIVNGKYRVRVGADTADIVQYLVARESGAAK</sequence>
<evidence type="ECO:0000313" key="6">
    <source>
        <dbReference type="EMBL" id="QBB72172.1"/>
    </source>
</evidence>
<evidence type="ECO:0000256" key="4">
    <source>
        <dbReference type="SAM" id="SignalP"/>
    </source>
</evidence>
<dbReference type="OrthoDB" id="9784896at2"/>